<accession>A0A8W8J2Y7</accession>
<dbReference type="Proteomes" id="UP000005408">
    <property type="component" value="Unassembled WGS sequence"/>
</dbReference>
<evidence type="ECO:0000256" key="4">
    <source>
        <dbReference type="PROSITE-ProRule" id="PRU00175"/>
    </source>
</evidence>
<feature type="region of interest" description="Disordered" evidence="5">
    <location>
        <begin position="1"/>
        <end position="44"/>
    </location>
</feature>
<dbReference type="InterPro" id="IPR001841">
    <property type="entry name" value="Znf_RING"/>
</dbReference>
<dbReference type="Gene3D" id="1.10.1170.10">
    <property type="entry name" value="Inhibitor Of Apoptosis Protein (2mihbC-IAP-1), Chain A"/>
    <property type="match status" value="1"/>
</dbReference>
<name>A0A8W8J2Y7_MAGGI</name>
<proteinExistence type="predicted"/>
<evidence type="ECO:0000313" key="8">
    <source>
        <dbReference type="Proteomes" id="UP000005408"/>
    </source>
</evidence>
<dbReference type="PROSITE" id="PS50089">
    <property type="entry name" value="ZF_RING_2"/>
    <property type="match status" value="1"/>
</dbReference>
<keyword evidence="1" id="KW-0479">Metal-binding</keyword>
<feature type="compositionally biased region" description="Basic and acidic residues" evidence="5">
    <location>
        <begin position="8"/>
        <end position="44"/>
    </location>
</feature>
<protein>
    <recommendedName>
        <fullName evidence="6">RING-type domain-containing protein</fullName>
    </recommendedName>
</protein>
<dbReference type="AlphaFoldDB" id="A0A8W8J2Y7"/>
<dbReference type="EnsemblMetazoa" id="G17001.1">
    <property type="protein sequence ID" value="G17001.1:cds"/>
    <property type="gene ID" value="G17001"/>
</dbReference>
<organism evidence="7 8">
    <name type="scientific">Magallana gigas</name>
    <name type="common">Pacific oyster</name>
    <name type="synonym">Crassostrea gigas</name>
    <dbReference type="NCBI Taxonomy" id="29159"/>
    <lineage>
        <taxon>Eukaryota</taxon>
        <taxon>Metazoa</taxon>
        <taxon>Spiralia</taxon>
        <taxon>Lophotrochozoa</taxon>
        <taxon>Mollusca</taxon>
        <taxon>Bivalvia</taxon>
        <taxon>Autobranchia</taxon>
        <taxon>Pteriomorphia</taxon>
        <taxon>Ostreida</taxon>
        <taxon>Ostreoidea</taxon>
        <taxon>Ostreidae</taxon>
        <taxon>Magallana</taxon>
    </lineage>
</organism>
<dbReference type="InterPro" id="IPR050784">
    <property type="entry name" value="IAP"/>
</dbReference>
<feature type="domain" description="RING-type" evidence="6">
    <location>
        <begin position="122"/>
        <end position="157"/>
    </location>
</feature>
<evidence type="ECO:0000256" key="5">
    <source>
        <dbReference type="SAM" id="MobiDB-lite"/>
    </source>
</evidence>
<keyword evidence="2 4" id="KW-0863">Zinc-finger</keyword>
<dbReference type="Gene3D" id="1.10.533.10">
    <property type="entry name" value="Death Domain, Fas"/>
    <property type="match status" value="1"/>
</dbReference>
<evidence type="ECO:0000256" key="1">
    <source>
        <dbReference type="ARBA" id="ARBA00022723"/>
    </source>
</evidence>
<reference evidence="7" key="1">
    <citation type="submission" date="2022-08" db="UniProtKB">
        <authorList>
            <consortium name="EnsemblMetazoa"/>
        </authorList>
    </citation>
    <scope>IDENTIFICATION</scope>
    <source>
        <strain evidence="7">05x7-T-G4-1.051#20</strain>
    </source>
</reference>
<evidence type="ECO:0000256" key="2">
    <source>
        <dbReference type="ARBA" id="ARBA00022771"/>
    </source>
</evidence>
<dbReference type="InterPro" id="IPR011029">
    <property type="entry name" value="DEATH-like_dom_sf"/>
</dbReference>
<keyword evidence="3" id="KW-0862">Zinc</keyword>
<keyword evidence="8" id="KW-1185">Reference proteome</keyword>
<evidence type="ECO:0000256" key="3">
    <source>
        <dbReference type="ARBA" id="ARBA00022833"/>
    </source>
</evidence>
<dbReference type="FunFam" id="1.10.1170.10:FF:000002">
    <property type="entry name" value="Baculoviral IAP repeat containing 7"/>
    <property type="match status" value="1"/>
</dbReference>
<evidence type="ECO:0000313" key="7">
    <source>
        <dbReference type="EnsemblMetazoa" id="G17001.1:cds"/>
    </source>
</evidence>
<evidence type="ECO:0000259" key="6">
    <source>
        <dbReference type="PROSITE" id="PS50089"/>
    </source>
</evidence>
<dbReference type="GO" id="GO:0008270">
    <property type="term" value="F:zinc ion binding"/>
    <property type="evidence" value="ECO:0007669"/>
    <property type="project" value="UniProtKB-KW"/>
</dbReference>
<dbReference type="PANTHER" id="PTHR10044">
    <property type="entry name" value="INHIBITOR OF APOPTOSIS"/>
    <property type="match status" value="1"/>
</dbReference>
<dbReference type="Pfam" id="PF13920">
    <property type="entry name" value="zf-C3HC4_3"/>
    <property type="match status" value="1"/>
</dbReference>
<sequence length="169" mass="19855">MSHCSVHRLLEKRENGEQSKKDQETQKVLEEKNQQPAWMKKEIERKDHEITRTKIELQTTLSVLEKASDREVGNQLRLGQTERIVSQKERTIEEQKRIIQKQVILIHKLKDEKQLLSDQRLCKICCSEEIRVFPIPCGHLTSCRNCASNTHECPVCRKRIEKLESAFLP</sequence>
<dbReference type="SUPFAM" id="SSF57850">
    <property type="entry name" value="RING/U-box"/>
    <property type="match status" value="1"/>
</dbReference>